<reference evidence="2" key="1">
    <citation type="journal article" date="2021" name="G3 (Bethesda)">
        <title>Genome and transcriptome analysis of the beet armyworm Spodoptera exigua reveals targets for pest control. .</title>
        <authorList>
            <person name="Simon S."/>
            <person name="Breeschoten T."/>
            <person name="Jansen H.J."/>
            <person name="Dirks R.P."/>
            <person name="Schranz M.E."/>
            <person name="Ros V.I.D."/>
        </authorList>
    </citation>
    <scope>NUCLEOTIDE SEQUENCE</scope>
    <source>
        <strain evidence="2">TB_SE_WUR_2020</strain>
    </source>
</reference>
<dbReference type="AlphaFoldDB" id="A0A922SQV4"/>
<name>A0A922SQV4_SPOEX</name>
<dbReference type="Pfam" id="PF10545">
    <property type="entry name" value="MADF_DNA_bdg"/>
    <property type="match status" value="1"/>
</dbReference>
<gene>
    <name evidence="2" type="ORF">HF086_011397</name>
</gene>
<evidence type="ECO:0000259" key="1">
    <source>
        <dbReference type="Pfam" id="PF10545"/>
    </source>
</evidence>
<dbReference type="PANTHER" id="PTHR21505:SF8">
    <property type="entry name" value="DPT-YFP REPRESSOR BY OVEREXPRESSION, ISOFORM D-RELATED"/>
    <property type="match status" value="1"/>
</dbReference>
<protein>
    <recommendedName>
        <fullName evidence="1">MADF domain-containing protein</fullName>
    </recommendedName>
</protein>
<dbReference type="Proteomes" id="UP000814243">
    <property type="component" value="Unassembled WGS sequence"/>
</dbReference>
<evidence type="ECO:0000313" key="2">
    <source>
        <dbReference type="EMBL" id="KAH9645935.1"/>
    </source>
</evidence>
<dbReference type="InterPro" id="IPR006578">
    <property type="entry name" value="MADF-dom"/>
</dbReference>
<evidence type="ECO:0000313" key="3">
    <source>
        <dbReference type="Proteomes" id="UP000814243"/>
    </source>
</evidence>
<proteinExistence type="predicted"/>
<accession>A0A922SQV4</accession>
<dbReference type="EMBL" id="JACEFF010000005">
    <property type="protein sequence ID" value="KAH9645935.1"/>
    <property type="molecule type" value="Genomic_DNA"/>
</dbReference>
<comment type="caution">
    <text evidence="2">The sequence shown here is derived from an EMBL/GenBank/DDBJ whole genome shotgun (WGS) entry which is preliminary data.</text>
</comment>
<organism evidence="2 3">
    <name type="scientific">Spodoptera exigua</name>
    <name type="common">Beet armyworm</name>
    <name type="synonym">Noctua fulgens</name>
    <dbReference type="NCBI Taxonomy" id="7107"/>
    <lineage>
        <taxon>Eukaryota</taxon>
        <taxon>Metazoa</taxon>
        <taxon>Ecdysozoa</taxon>
        <taxon>Arthropoda</taxon>
        <taxon>Hexapoda</taxon>
        <taxon>Insecta</taxon>
        <taxon>Pterygota</taxon>
        <taxon>Neoptera</taxon>
        <taxon>Endopterygota</taxon>
        <taxon>Lepidoptera</taxon>
        <taxon>Glossata</taxon>
        <taxon>Ditrysia</taxon>
        <taxon>Noctuoidea</taxon>
        <taxon>Noctuidae</taxon>
        <taxon>Amphipyrinae</taxon>
        <taxon>Spodoptera</taxon>
    </lineage>
</organism>
<sequence>MLTLQQAVLLSHAYLVERDATIENVKKKINSLRAGFRKEHKKVQDRKKTGSGTDQVYVPKLWYYSQLEFL</sequence>
<dbReference type="PANTHER" id="PTHR21505">
    <property type="entry name" value="MADF DOMAIN-CONTAINING PROTEIN-RELATED"/>
    <property type="match status" value="1"/>
</dbReference>
<feature type="domain" description="MADF" evidence="1">
    <location>
        <begin position="16"/>
        <end position="70"/>
    </location>
</feature>